<keyword evidence="2" id="KW-1185">Reference proteome</keyword>
<feature type="signal peptide" evidence="1">
    <location>
        <begin position="1"/>
        <end position="21"/>
    </location>
</feature>
<accession>A0A6P7TTD8</accession>
<reference evidence="3" key="1">
    <citation type="submission" date="2025-08" db="UniProtKB">
        <authorList>
            <consortium name="RefSeq"/>
        </authorList>
    </citation>
    <scope>IDENTIFICATION</scope>
</reference>
<proteinExistence type="predicted"/>
<dbReference type="RefSeq" id="XP_029652607.2">
    <property type="nucleotide sequence ID" value="XM_029796747.2"/>
</dbReference>
<evidence type="ECO:0000313" key="2">
    <source>
        <dbReference type="Proteomes" id="UP000515154"/>
    </source>
</evidence>
<feature type="chain" id="PRO_5028868478" evidence="1">
    <location>
        <begin position="22"/>
        <end position="437"/>
    </location>
</feature>
<protein>
    <submittedName>
        <fullName evidence="3">Uncharacterized protein LOC115225789 isoform X1</fullName>
    </submittedName>
</protein>
<dbReference type="AlphaFoldDB" id="A0A6P7TTD8"/>
<dbReference type="Proteomes" id="UP000515154">
    <property type="component" value="Linkage group LG28"/>
</dbReference>
<sequence>MNFVFILSTLLVICGLRYAGGCDPHEHPIFRALMKDGELEVCYNNKVEAAKYELTCIYKNKDYVEGDTFIDGCKVCYCNGYRTMRCVKICQAQNEKAVLKNQEIVLSCPQKIHCIRFTHEVLCKPLKKAPICKYQGRTVGEGVYFGLYGIFACMKNGTAISLAIYPEYLCEPPYLCLRSHPRNNPGLIKTEICEYRKDGKVICKQPGQPGLPEKLREPKTKITCNNFGKEVPVGPILGTDCECFENGTISCSSPDNPVIVDETPCTARNIPFCLQGGDMYPVGPIPDTNCTCTANLSIECEHDIKDMLPEVPFCLHGGERFPVGPIPNTNCNCTANTSVVCKDGIQDVPIDVCLYEGIFYPIGPIPDTDCNCTMSGEITCKGDEPPTIFMNDPEDGCPYDNMVYPFGPFPEEYVPVKRMVIWSVTVSDCFSLHLITS</sequence>
<organism evidence="2 3">
    <name type="scientific">Octopus sinensis</name>
    <name type="common">East Asian common octopus</name>
    <dbReference type="NCBI Taxonomy" id="2607531"/>
    <lineage>
        <taxon>Eukaryota</taxon>
        <taxon>Metazoa</taxon>
        <taxon>Spiralia</taxon>
        <taxon>Lophotrochozoa</taxon>
        <taxon>Mollusca</taxon>
        <taxon>Cephalopoda</taxon>
        <taxon>Coleoidea</taxon>
        <taxon>Octopodiformes</taxon>
        <taxon>Octopoda</taxon>
        <taxon>Incirrata</taxon>
        <taxon>Octopodidae</taxon>
        <taxon>Octopus</taxon>
    </lineage>
</organism>
<name>A0A6P7TTD8_9MOLL</name>
<keyword evidence="1" id="KW-0732">Signal</keyword>
<evidence type="ECO:0000313" key="3">
    <source>
        <dbReference type="RefSeq" id="XP_029652607.2"/>
    </source>
</evidence>
<gene>
    <name evidence="3" type="primary">LOC115225789</name>
</gene>
<dbReference type="KEGG" id="osn:115225789"/>
<evidence type="ECO:0000256" key="1">
    <source>
        <dbReference type="SAM" id="SignalP"/>
    </source>
</evidence>